<protein>
    <submittedName>
        <fullName evidence="1">Uncharacterized protein</fullName>
    </submittedName>
</protein>
<accession>X0TNW4</accession>
<dbReference type="AlphaFoldDB" id="X0TNW4"/>
<proteinExistence type="predicted"/>
<name>X0TNW4_9ZZZZ</name>
<comment type="caution">
    <text evidence="1">The sequence shown here is derived from an EMBL/GenBank/DDBJ whole genome shotgun (WGS) entry which is preliminary data.</text>
</comment>
<evidence type="ECO:0000313" key="1">
    <source>
        <dbReference type="EMBL" id="GAF77805.1"/>
    </source>
</evidence>
<sequence length="124" mass="14409">MKKINNPAIAHALFQTENGVTLVIQTKQIAPRIKRLKELYHDTFVVMPRTTRYYYKRFYSLMDERKKTGKPFAKSPFELFKAAKPVLRKIAGRSEAEYNAAFMTVQFTWSSQKTLTDTIELVLG</sequence>
<reference evidence="1" key="1">
    <citation type="journal article" date="2014" name="Front. Microbiol.">
        <title>High frequency of phylogenetically diverse reductive dehalogenase-homologous genes in deep subseafloor sedimentary metagenomes.</title>
        <authorList>
            <person name="Kawai M."/>
            <person name="Futagami T."/>
            <person name="Toyoda A."/>
            <person name="Takaki Y."/>
            <person name="Nishi S."/>
            <person name="Hori S."/>
            <person name="Arai W."/>
            <person name="Tsubouchi T."/>
            <person name="Morono Y."/>
            <person name="Uchiyama I."/>
            <person name="Ito T."/>
            <person name="Fujiyama A."/>
            <person name="Inagaki F."/>
            <person name="Takami H."/>
        </authorList>
    </citation>
    <scope>NUCLEOTIDE SEQUENCE</scope>
    <source>
        <strain evidence="1">Expedition CK06-06</strain>
    </source>
</reference>
<dbReference type="EMBL" id="BARS01005728">
    <property type="protein sequence ID" value="GAF77805.1"/>
    <property type="molecule type" value="Genomic_DNA"/>
</dbReference>
<gene>
    <name evidence="1" type="ORF">S01H1_11239</name>
</gene>
<organism evidence="1">
    <name type="scientific">marine sediment metagenome</name>
    <dbReference type="NCBI Taxonomy" id="412755"/>
    <lineage>
        <taxon>unclassified sequences</taxon>
        <taxon>metagenomes</taxon>
        <taxon>ecological metagenomes</taxon>
    </lineage>
</organism>